<name>A2E669_TRIV3</name>
<accession>A2E669</accession>
<reference evidence="1" key="2">
    <citation type="journal article" date="2007" name="Science">
        <title>Draft genome sequence of the sexually transmitted pathogen Trichomonas vaginalis.</title>
        <authorList>
            <person name="Carlton J.M."/>
            <person name="Hirt R.P."/>
            <person name="Silva J.C."/>
            <person name="Delcher A.L."/>
            <person name="Schatz M."/>
            <person name="Zhao Q."/>
            <person name="Wortman J.R."/>
            <person name="Bidwell S.L."/>
            <person name="Alsmark U.C.M."/>
            <person name="Besteiro S."/>
            <person name="Sicheritz-Ponten T."/>
            <person name="Noel C.J."/>
            <person name="Dacks J.B."/>
            <person name="Foster P.G."/>
            <person name="Simillion C."/>
            <person name="Van de Peer Y."/>
            <person name="Miranda-Saavedra D."/>
            <person name="Barton G.J."/>
            <person name="Westrop G.D."/>
            <person name="Mueller S."/>
            <person name="Dessi D."/>
            <person name="Fiori P.L."/>
            <person name="Ren Q."/>
            <person name="Paulsen I."/>
            <person name="Zhang H."/>
            <person name="Bastida-Corcuera F.D."/>
            <person name="Simoes-Barbosa A."/>
            <person name="Brown M.T."/>
            <person name="Hayes R.D."/>
            <person name="Mukherjee M."/>
            <person name="Okumura C.Y."/>
            <person name="Schneider R."/>
            <person name="Smith A.J."/>
            <person name="Vanacova S."/>
            <person name="Villalvazo M."/>
            <person name="Haas B.J."/>
            <person name="Pertea M."/>
            <person name="Feldblyum T.V."/>
            <person name="Utterback T.R."/>
            <person name="Shu C.L."/>
            <person name="Osoegawa K."/>
            <person name="de Jong P.J."/>
            <person name="Hrdy I."/>
            <person name="Horvathova L."/>
            <person name="Zubacova Z."/>
            <person name="Dolezal P."/>
            <person name="Malik S.B."/>
            <person name="Logsdon J.M. Jr."/>
            <person name="Henze K."/>
            <person name="Gupta A."/>
            <person name="Wang C.C."/>
            <person name="Dunne R.L."/>
            <person name="Upcroft J.A."/>
            <person name="Upcroft P."/>
            <person name="White O."/>
            <person name="Salzberg S.L."/>
            <person name="Tang P."/>
            <person name="Chiu C.-H."/>
            <person name="Lee Y.-S."/>
            <person name="Embley T.M."/>
            <person name="Coombs G.H."/>
            <person name="Mottram J.C."/>
            <person name="Tachezy J."/>
            <person name="Fraser-Liggett C.M."/>
            <person name="Johnson P.J."/>
        </authorList>
    </citation>
    <scope>NUCLEOTIDE SEQUENCE [LARGE SCALE GENOMIC DNA]</scope>
    <source>
        <strain evidence="1">G3</strain>
    </source>
</reference>
<dbReference type="AlphaFoldDB" id="A2E669"/>
<reference evidence="1" key="1">
    <citation type="submission" date="2006-10" db="EMBL/GenBank/DDBJ databases">
        <authorList>
            <person name="Amadeo P."/>
            <person name="Zhao Q."/>
            <person name="Wortman J."/>
            <person name="Fraser-Liggett C."/>
            <person name="Carlton J."/>
        </authorList>
    </citation>
    <scope>NUCLEOTIDE SEQUENCE</scope>
    <source>
        <strain evidence="1">G3</strain>
    </source>
</reference>
<gene>
    <name evidence="1" type="ORF">TVAG_458640</name>
</gene>
<dbReference type="RefSeq" id="XP_001324015.1">
    <property type="nucleotide sequence ID" value="XM_001323980.1"/>
</dbReference>
<dbReference type="VEuPathDB" id="TrichDB:TVAG_458640"/>
<dbReference type="InParanoid" id="A2E669"/>
<proteinExistence type="predicted"/>
<dbReference type="EMBL" id="DS113312">
    <property type="protein sequence ID" value="EAY11792.1"/>
    <property type="molecule type" value="Genomic_DNA"/>
</dbReference>
<evidence type="ECO:0000313" key="1">
    <source>
        <dbReference type="EMBL" id="EAY11792.1"/>
    </source>
</evidence>
<organism evidence="1 2">
    <name type="scientific">Trichomonas vaginalis (strain ATCC PRA-98 / G3)</name>
    <dbReference type="NCBI Taxonomy" id="412133"/>
    <lineage>
        <taxon>Eukaryota</taxon>
        <taxon>Metamonada</taxon>
        <taxon>Parabasalia</taxon>
        <taxon>Trichomonadida</taxon>
        <taxon>Trichomonadidae</taxon>
        <taxon>Trichomonas</taxon>
    </lineage>
</organism>
<dbReference type="SMR" id="A2E669"/>
<evidence type="ECO:0000313" key="2">
    <source>
        <dbReference type="Proteomes" id="UP000001542"/>
    </source>
</evidence>
<protein>
    <recommendedName>
        <fullName evidence="3">Tubby C-terminal domain-containing protein</fullName>
    </recommendedName>
</protein>
<sequence length="281" mass="32221">MSFNETASNNVTIPKTIPKCMPLPRRNSTITANRKSMPISKFEIGSRMSCSDCENIFDPNYNPKTEEYINQSKLVDCKLPSEPGKTVEYFSCQRTSKFTMRGREYTFTFYVNGQPQFLATCVGRYPSKPIEIKYHDSYSKIDTTLHSLMPSQQNTHFILNIRNSEIPIMVMDVTPECSLSKTPRKTQVGIFDEDGKLKLEMFSRLPILRDGKWSLDFNNRSVIPSDKNTIFQSIDLQRHSHEMIAIRKVNPTTLYADCSTEFSPIAVFGIMLSIFISRMKA</sequence>
<keyword evidence="2" id="KW-1185">Reference proteome</keyword>
<dbReference type="KEGG" id="tva:4769754"/>
<dbReference type="Proteomes" id="UP000001542">
    <property type="component" value="Unassembled WGS sequence"/>
</dbReference>
<dbReference type="VEuPathDB" id="TrichDB:TVAGG3_0394070"/>
<evidence type="ECO:0008006" key="3">
    <source>
        <dbReference type="Google" id="ProtNLM"/>
    </source>
</evidence>